<proteinExistence type="inferred from homology"/>
<keyword evidence="6" id="KW-0862">Zinc</keyword>
<name>A0A6D2HTM4_9BRAS</name>
<evidence type="ECO:0000256" key="8">
    <source>
        <dbReference type="PROSITE-ProRule" id="PRU00024"/>
    </source>
</evidence>
<feature type="region of interest" description="Disordered" evidence="10">
    <location>
        <begin position="272"/>
        <end position="313"/>
    </location>
</feature>
<evidence type="ECO:0000259" key="11">
    <source>
        <dbReference type="PROSITE" id="PS50119"/>
    </source>
</evidence>
<evidence type="ECO:0000313" key="13">
    <source>
        <dbReference type="EMBL" id="CAA7017294.1"/>
    </source>
</evidence>
<keyword evidence="4" id="KW-0677">Repeat</keyword>
<evidence type="ECO:0000259" key="12">
    <source>
        <dbReference type="PROSITE" id="PS51017"/>
    </source>
</evidence>
<dbReference type="AlphaFoldDB" id="A0A6D2HTM4"/>
<comment type="caution">
    <text evidence="13">The sequence shown here is derived from an EMBL/GenBank/DDBJ whole genome shotgun (WGS) entry which is preliminary data.</text>
</comment>
<dbReference type="GO" id="GO:0006355">
    <property type="term" value="P:regulation of DNA-templated transcription"/>
    <property type="evidence" value="ECO:0007669"/>
    <property type="project" value="UniProtKB-ARBA"/>
</dbReference>
<dbReference type="PROSITE" id="PS51017">
    <property type="entry name" value="CCT"/>
    <property type="match status" value="1"/>
</dbReference>
<dbReference type="PANTHER" id="PTHR31717">
    <property type="entry name" value="ZINC FINGER PROTEIN CONSTANS-LIKE 10"/>
    <property type="match status" value="1"/>
</dbReference>
<evidence type="ECO:0000256" key="4">
    <source>
        <dbReference type="ARBA" id="ARBA00022737"/>
    </source>
</evidence>
<comment type="subcellular location">
    <subcellularLocation>
        <location evidence="1 9">Nucleus</location>
    </subcellularLocation>
</comment>
<feature type="domain" description="B box-type" evidence="11">
    <location>
        <begin position="1"/>
        <end position="47"/>
    </location>
</feature>
<accession>A0A6D2HTM4</accession>
<dbReference type="PANTHER" id="PTHR31717:SF46">
    <property type="entry name" value="CCT MOTIF FAMILY PROTEIN-RELATED"/>
    <property type="match status" value="1"/>
</dbReference>
<protein>
    <recommendedName>
        <fullName evidence="15">CCT domain-containing protein</fullName>
    </recommendedName>
</protein>
<comment type="similarity">
    <text evidence="2">Belongs to the CONSTANS family.</text>
</comment>
<evidence type="ECO:0000256" key="5">
    <source>
        <dbReference type="ARBA" id="ARBA00022771"/>
    </source>
</evidence>
<feature type="compositionally biased region" description="Basic residues" evidence="10">
    <location>
        <begin position="285"/>
        <end position="296"/>
    </location>
</feature>
<dbReference type="GO" id="GO:0008270">
    <property type="term" value="F:zinc ion binding"/>
    <property type="evidence" value="ECO:0007669"/>
    <property type="project" value="UniProtKB-KW"/>
</dbReference>
<dbReference type="InterPro" id="IPR000315">
    <property type="entry name" value="Znf_B-box"/>
</dbReference>
<evidence type="ECO:0000313" key="14">
    <source>
        <dbReference type="Proteomes" id="UP000467841"/>
    </source>
</evidence>
<evidence type="ECO:0000256" key="6">
    <source>
        <dbReference type="ARBA" id="ARBA00022833"/>
    </source>
</evidence>
<feature type="domain" description="CCT" evidence="12">
    <location>
        <begin position="280"/>
        <end position="322"/>
    </location>
</feature>
<dbReference type="OrthoDB" id="153872at2759"/>
<evidence type="ECO:0000256" key="1">
    <source>
        <dbReference type="ARBA" id="ARBA00004123"/>
    </source>
</evidence>
<keyword evidence="7 9" id="KW-0539">Nucleus</keyword>
<evidence type="ECO:0000256" key="10">
    <source>
        <dbReference type="SAM" id="MobiDB-lite"/>
    </source>
</evidence>
<keyword evidence="3" id="KW-0479">Metal-binding</keyword>
<gene>
    <name evidence="13" type="ORF">MERR_LOCUS4529</name>
</gene>
<dbReference type="Proteomes" id="UP000467841">
    <property type="component" value="Unassembled WGS sequence"/>
</dbReference>
<dbReference type="SMART" id="SM00336">
    <property type="entry name" value="BBOX"/>
    <property type="match status" value="1"/>
</dbReference>
<dbReference type="EMBL" id="CACVBM020000310">
    <property type="protein sequence ID" value="CAA7017294.1"/>
    <property type="molecule type" value="Genomic_DNA"/>
</dbReference>
<reference evidence="13" key="1">
    <citation type="submission" date="2020-01" db="EMBL/GenBank/DDBJ databases">
        <authorList>
            <person name="Mishra B."/>
        </authorList>
    </citation>
    <scope>NUCLEOTIDE SEQUENCE [LARGE SCALE GENOMIC DNA]</scope>
</reference>
<keyword evidence="5 8" id="KW-0863">Zinc-finger</keyword>
<evidence type="ECO:0000256" key="7">
    <source>
        <dbReference type="ARBA" id="ARBA00023242"/>
    </source>
</evidence>
<dbReference type="PROSITE" id="PS50119">
    <property type="entry name" value="ZF_BBOX"/>
    <property type="match status" value="1"/>
</dbReference>
<keyword evidence="14" id="KW-1185">Reference proteome</keyword>
<organism evidence="13 14">
    <name type="scientific">Microthlaspi erraticum</name>
    <dbReference type="NCBI Taxonomy" id="1685480"/>
    <lineage>
        <taxon>Eukaryota</taxon>
        <taxon>Viridiplantae</taxon>
        <taxon>Streptophyta</taxon>
        <taxon>Embryophyta</taxon>
        <taxon>Tracheophyta</taxon>
        <taxon>Spermatophyta</taxon>
        <taxon>Magnoliopsida</taxon>
        <taxon>eudicotyledons</taxon>
        <taxon>Gunneridae</taxon>
        <taxon>Pentapetalae</taxon>
        <taxon>rosids</taxon>
        <taxon>malvids</taxon>
        <taxon>Brassicales</taxon>
        <taxon>Brassicaceae</taxon>
        <taxon>Coluteocarpeae</taxon>
        <taxon>Microthlaspi</taxon>
    </lineage>
</organism>
<sequence length="335" mass="36967">MEAQCDSCGTEQALVYCESDSAKLCLNCDVCVHSANPLSSKHTRSLLCEKCFSQPALIHCMNEKVSLCQGCHLTASNCSVLGHMLQNLNPYSGCPSPTDFAKIWSSILEPSVSNLVSPINDCAKMNELDDWEGLSTSTVTQTHYPKDSSSFFSMEQNLPNMVQKECPDLDLCEGINLEDLPLNFNASDDMIGCSTLDHIHTKCYQYNENSLKEEKNIGFAPPLLLPAALSVNVVPSLSSVSMSNMTGESNANDCGISSGFSIGDSPWESNIEVSFSPKSRDEAKKRYKQKKSKRTFGKQIRYASRKARADTRKRVKGRFVKSGEAFEYDPSLIMN</sequence>
<evidence type="ECO:0000256" key="2">
    <source>
        <dbReference type="ARBA" id="ARBA00010024"/>
    </source>
</evidence>
<dbReference type="CDD" id="cd19821">
    <property type="entry name" value="Bbox1_BBX-like"/>
    <property type="match status" value="1"/>
</dbReference>
<evidence type="ECO:0000256" key="9">
    <source>
        <dbReference type="PROSITE-ProRule" id="PRU00357"/>
    </source>
</evidence>
<dbReference type="Pfam" id="PF06203">
    <property type="entry name" value="CCT"/>
    <property type="match status" value="1"/>
</dbReference>
<dbReference type="InterPro" id="IPR010402">
    <property type="entry name" value="CCT_domain"/>
</dbReference>
<dbReference type="GO" id="GO:0005634">
    <property type="term" value="C:nucleus"/>
    <property type="evidence" value="ECO:0007669"/>
    <property type="project" value="UniProtKB-SubCell"/>
</dbReference>
<dbReference type="InterPro" id="IPR049808">
    <property type="entry name" value="CONSTANS-like_Bbox1"/>
</dbReference>
<evidence type="ECO:0008006" key="15">
    <source>
        <dbReference type="Google" id="ProtNLM"/>
    </source>
</evidence>
<evidence type="ECO:0000256" key="3">
    <source>
        <dbReference type="ARBA" id="ARBA00022723"/>
    </source>
</evidence>